<keyword evidence="3" id="KW-1185">Reference proteome</keyword>
<reference evidence="2 3" key="1">
    <citation type="journal article" date="2019" name="Int. J. Syst. Evol. Microbiol.">
        <title>The Global Catalogue of Microorganisms (GCM) 10K type strain sequencing project: providing services to taxonomists for standard genome sequencing and annotation.</title>
        <authorList>
            <consortium name="The Broad Institute Genomics Platform"/>
            <consortium name="The Broad Institute Genome Sequencing Center for Infectious Disease"/>
            <person name="Wu L."/>
            <person name="Ma J."/>
        </authorList>
    </citation>
    <scope>NUCLEOTIDE SEQUENCE [LARGE SCALE GENOMIC DNA]</scope>
    <source>
        <strain evidence="2 3">GX21</strain>
    </source>
</reference>
<keyword evidence="1" id="KW-1133">Transmembrane helix</keyword>
<accession>A0ABD5ZZX3</accession>
<dbReference type="EMBL" id="JBHTAT010000001">
    <property type="protein sequence ID" value="MFC7255854.1"/>
    <property type="molecule type" value="Genomic_DNA"/>
</dbReference>
<feature type="transmembrane region" description="Helical" evidence="1">
    <location>
        <begin position="68"/>
        <end position="101"/>
    </location>
</feature>
<evidence type="ECO:0000256" key="1">
    <source>
        <dbReference type="SAM" id="Phobius"/>
    </source>
</evidence>
<gene>
    <name evidence="2" type="ORF">ACFQKE_11220</name>
</gene>
<proteinExistence type="predicted"/>
<protein>
    <recommendedName>
        <fullName evidence="4">Phosphatidate cytidylyltransferase</fullName>
    </recommendedName>
</protein>
<dbReference type="GeneID" id="96954229"/>
<dbReference type="Proteomes" id="UP001596434">
    <property type="component" value="Unassembled WGS sequence"/>
</dbReference>
<dbReference type="RefSeq" id="WP_379704180.1">
    <property type="nucleotide sequence ID" value="NZ_JBHTAT010000001.1"/>
</dbReference>
<evidence type="ECO:0000313" key="3">
    <source>
        <dbReference type="Proteomes" id="UP001596434"/>
    </source>
</evidence>
<organism evidence="2 3">
    <name type="scientific">Haloplanus litoreus</name>
    <dbReference type="NCBI Taxonomy" id="767515"/>
    <lineage>
        <taxon>Archaea</taxon>
        <taxon>Methanobacteriati</taxon>
        <taxon>Methanobacteriota</taxon>
        <taxon>Stenosarchaea group</taxon>
        <taxon>Halobacteria</taxon>
        <taxon>Halobacteriales</taxon>
        <taxon>Haloferacaceae</taxon>
        <taxon>Haloplanus</taxon>
    </lineage>
</organism>
<evidence type="ECO:0008006" key="4">
    <source>
        <dbReference type="Google" id="ProtNLM"/>
    </source>
</evidence>
<keyword evidence="1" id="KW-0472">Membrane</keyword>
<comment type="caution">
    <text evidence="2">The sequence shown here is derived from an EMBL/GenBank/DDBJ whole genome shotgun (WGS) entry which is preliminary data.</text>
</comment>
<sequence length="116" mass="12328">MPSTIRTWRLPILVLVLLLVAYAGVVAGDFLFGVFVGAVLYLLGWMIDRLSTGTPLDDMSRERRIVTGAAVLTVLVYAVVISAAILLGVLVAATVFVVSWMTAPAGPVARWLDGVA</sequence>
<name>A0ABD5ZZX3_9EURY</name>
<feature type="transmembrane region" description="Helical" evidence="1">
    <location>
        <begin position="7"/>
        <end position="24"/>
    </location>
</feature>
<dbReference type="AlphaFoldDB" id="A0ABD5ZZX3"/>
<keyword evidence="1" id="KW-0812">Transmembrane</keyword>
<evidence type="ECO:0000313" key="2">
    <source>
        <dbReference type="EMBL" id="MFC7255854.1"/>
    </source>
</evidence>
<feature type="transmembrane region" description="Helical" evidence="1">
    <location>
        <begin position="30"/>
        <end position="47"/>
    </location>
</feature>